<dbReference type="Gene3D" id="3.40.109.10">
    <property type="entry name" value="NADH Oxidase"/>
    <property type="match status" value="1"/>
</dbReference>
<dbReference type="InterPro" id="IPR000415">
    <property type="entry name" value="Nitroreductase-like"/>
</dbReference>
<reference evidence="7 8" key="1">
    <citation type="submission" date="2010-10" db="EMBL/GenBank/DDBJ databases">
        <authorList>
            <consortium name="The Broad Institute Genome Sequencing Platform"/>
            <person name="Ward D."/>
            <person name="Earl A."/>
            <person name="Feldgarden M."/>
            <person name="Young S.K."/>
            <person name="Gargeya S."/>
            <person name="Zeng Q."/>
            <person name="Alvarado L."/>
            <person name="Berlin A."/>
            <person name="Bochicchio J."/>
            <person name="Chapman S.B."/>
            <person name="Chen Z."/>
            <person name="Freedman E."/>
            <person name="Gellesch M."/>
            <person name="Goldberg J."/>
            <person name="Griggs A."/>
            <person name="Gujja S."/>
            <person name="Heilman E."/>
            <person name="Heiman D."/>
            <person name="Howarth C."/>
            <person name="Mehta T."/>
            <person name="Neiman D."/>
            <person name="Pearson M."/>
            <person name="Roberts A."/>
            <person name="Saif S."/>
            <person name="Shea T."/>
            <person name="Shenoy N."/>
            <person name="Sisk P."/>
            <person name="Stolte C."/>
            <person name="Sykes S."/>
            <person name="White J."/>
            <person name="Yandava C."/>
            <person name="Allen-Vercoe E."/>
            <person name="Sibley C."/>
            <person name="Ambrose C.E."/>
            <person name="Strauss J."/>
            <person name="Daigneault M."/>
            <person name="Haas B."/>
            <person name="Nusbaum C."/>
            <person name="Birren B."/>
        </authorList>
    </citation>
    <scope>NUCLEOTIDE SEQUENCE [LARGE SCALE GENOMIC DNA]</scope>
    <source>
        <strain evidence="7 8">3_1_6</strain>
    </source>
</reference>
<dbReference type="RefSeq" id="WP_005026049.1">
    <property type="nucleotide sequence ID" value="NZ_KE150238.1"/>
</dbReference>
<evidence type="ECO:0000256" key="2">
    <source>
        <dbReference type="ARBA" id="ARBA00007118"/>
    </source>
</evidence>
<dbReference type="EMBL" id="ADCP02000001">
    <property type="protein sequence ID" value="EFV45040.1"/>
    <property type="molecule type" value="Genomic_DNA"/>
</dbReference>
<dbReference type="PANTHER" id="PTHR43673">
    <property type="entry name" value="NAD(P)H NITROREDUCTASE YDGI-RELATED"/>
    <property type="match status" value="1"/>
</dbReference>
<keyword evidence="5" id="KW-0560">Oxidoreductase</keyword>
<feature type="domain" description="Nitroreductase" evidence="6">
    <location>
        <begin position="68"/>
        <end position="148"/>
    </location>
</feature>
<proteinExistence type="inferred from homology"/>
<dbReference type="InterPro" id="IPR029479">
    <property type="entry name" value="Nitroreductase"/>
</dbReference>
<evidence type="ECO:0000259" key="6">
    <source>
        <dbReference type="Pfam" id="PF00881"/>
    </source>
</evidence>
<dbReference type="CDD" id="cd02151">
    <property type="entry name" value="nitroreductase"/>
    <property type="match status" value="1"/>
</dbReference>
<evidence type="ECO:0000256" key="4">
    <source>
        <dbReference type="ARBA" id="ARBA00022643"/>
    </source>
</evidence>
<dbReference type="AlphaFoldDB" id="E5Y4N4"/>
<evidence type="ECO:0000256" key="1">
    <source>
        <dbReference type="ARBA" id="ARBA00001917"/>
    </source>
</evidence>
<evidence type="ECO:0000313" key="7">
    <source>
        <dbReference type="EMBL" id="EFV45040.1"/>
    </source>
</evidence>
<comment type="caution">
    <text evidence="7">The sequence shown here is derived from an EMBL/GenBank/DDBJ whole genome shotgun (WGS) entry which is preliminary data.</text>
</comment>
<dbReference type="eggNOG" id="COG0778">
    <property type="taxonomic scope" value="Bacteria"/>
</dbReference>
<sequence length="171" mass="19065">MLELLKHRRSIRTFTDEPVSQENIDSLLKAALLAPSSMGKKPVECIVVRNKETIARLKTYKKHGTTPLGTAPLAIVVIADGQKSDVWVEDASIVSILIQLEAEKLGLGSTWIQLRRREGDSGPSEEAFRQELGIPEHYGVLSVVAIGHKNEQKKPYTDADLDFTKVHYETF</sequence>
<evidence type="ECO:0000256" key="3">
    <source>
        <dbReference type="ARBA" id="ARBA00022630"/>
    </source>
</evidence>
<comment type="cofactor">
    <cofactor evidence="1">
        <name>FMN</name>
        <dbReference type="ChEBI" id="CHEBI:58210"/>
    </cofactor>
</comment>
<gene>
    <name evidence="7" type="ORF">HMPREF0179_01146</name>
</gene>
<dbReference type="SUPFAM" id="SSF55469">
    <property type="entry name" value="FMN-dependent nitroreductase-like"/>
    <property type="match status" value="1"/>
</dbReference>
<dbReference type="PANTHER" id="PTHR43673:SF2">
    <property type="entry name" value="NITROREDUCTASE"/>
    <property type="match status" value="1"/>
</dbReference>
<name>E5Y4N4_BILW3</name>
<protein>
    <recommendedName>
        <fullName evidence="6">Nitroreductase domain-containing protein</fullName>
    </recommendedName>
</protein>
<organism evidence="7 8">
    <name type="scientific">Bilophila wadsworthia (strain 3_1_6)</name>
    <dbReference type="NCBI Taxonomy" id="563192"/>
    <lineage>
        <taxon>Bacteria</taxon>
        <taxon>Pseudomonadati</taxon>
        <taxon>Thermodesulfobacteriota</taxon>
        <taxon>Desulfovibrionia</taxon>
        <taxon>Desulfovibrionales</taxon>
        <taxon>Desulfovibrionaceae</taxon>
        <taxon>Bilophila</taxon>
    </lineage>
</organism>
<dbReference type="Pfam" id="PF00881">
    <property type="entry name" value="Nitroreductase"/>
    <property type="match status" value="2"/>
</dbReference>
<dbReference type="STRING" id="563192.HMPREF0179_01146"/>
<evidence type="ECO:0000313" key="8">
    <source>
        <dbReference type="Proteomes" id="UP000006034"/>
    </source>
</evidence>
<dbReference type="OrthoDB" id="9802510at2"/>
<keyword evidence="4" id="KW-0288">FMN</keyword>
<comment type="similarity">
    <text evidence="2">Belongs to the nitroreductase family.</text>
</comment>
<dbReference type="HOGENOM" id="CLU_070764_7_3_7"/>
<accession>E5Y4N4</accession>
<dbReference type="Proteomes" id="UP000006034">
    <property type="component" value="Unassembled WGS sequence"/>
</dbReference>
<evidence type="ECO:0000256" key="5">
    <source>
        <dbReference type="ARBA" id="ARBA00023002"/>
    </source>
</evidence>
<keyword evidence="8" id="KW-1185">Reference proteome</keyword>
<keyword evidence="3" id="KW-0285">Flavoprotein</keyword>
<reference evidence="7 8" key="2">
    <citation type="submission" date="2013-04" db="EMBL/GenBank/DDBJ databases">
        <title>The Genome Sequence of Bilophila wadsworthia 3_1_6.</title>
        <authorList>
            <consortium name="The Broad Institute Genomics Platform"/>
            <person name="Earl A."/>
            <person name="Ward D."/>
            <person name="Feldgarden M."/>
            <person name="Gevers D."/>
            <person name="Sibley C."/>
            <person name="Strauss J."/>
            <person name="Allen-Vercoe E."/>
            <person name="Walker B."/>
            <person name="Young S."/>
            <person name="Zeng Q."/>
            <person name="Gargeya S."/>
            <person name="Fitzgerald M."/>
            <person name="Haas B."/>
            <person name="Abouelleil A."/>
            <person name="Allen A.W."/>
            <person name="Alvarado L."/>
            <person name="Arachchi H.M."/>
            <person name="Berlin A.M."/>
            <person name="Chapman S.B."/>
            <person name="Gainer-Dewar J."/>
            <person name="Goldberg J."/>
            <person name="Griggs A."/>
            <person name="Gujja S."/>
            <person name="Hansen M."/>
            <person name="Howarth C."/>
            <person name="Imamovic A."/>
            <person name="Ireland A."/>
            <person name="Larimer J."/>
            <person name="McCowan C."/>
            <person name="Murphy C."/>
            <person name="Pearson M."/>
            <person name="Poon T.W."/>
            <person name="Priest M."/>
            <person name="Roberts A."/>
            <person name="Saif S."/>
            <person name="Shea T."/>
            <person name="Sisk P."/>
            <person name="Sykes S."/>
            <person name="Wortman J."/>
            <person name="Nusbaum C."/>
            <person name="Birren B."/>
        </authorList>
    </citation>
    <scope>NUCLEOTIDE SEQUENCE [LARGE SCALE GENOMIC DNA]</scope>
    <source>
        <strain evidence="7 8">3_1_6</strain>
    </source>
</reference>
<dbReference type="GO" id="GO:0016491">
    <property type="term" value="F:oxidoreductase activity"/>
    <property type="evidence" value="ECO:0007669"/>
    <property type="project" value="UniProtKB-KW"/>
</dbReference>
<feature type="domain" description="Nitroreductase" evidence="6">
    <location>
        <begin position="5"/>
        <end position="60"/>
    </location>
</feature>
<dbReference type="GeneID" id="78086285"/>